<protein>
    <submittedName>
        <fullName evidence="2">Alpha/Beta hydrolase protein</fullName>
    </submittedName>
</protein>
<evidence type="ECO:0000259" key="1">
    <source>
        <dbReference type="Pfam" id="PF01738"/>
    </source>
</evidence>
<keyword evidence="2" id="KW-0378">Hydrolase</keyword>
<comment type="caution">
    <text evidence="2">The sequence shown here is derived from an EMBL/GenBank/DDBJ whole genome shotgun (WGS) entry which is preliminary data.</text>
</comment>
<accession>A0AAE0MU20</accession>
<feature type="domain" description="Dienelactone hydrolase" evidence="1">
    <location>
        <begin position="106"/>
        <end position="328"/>
    </location>
</feature>
<proteinExistence type="predicted"/>
<reference evidence="2" key="2">
    <citation type="submission" date="2023-06" db="EMBL/GenBank/DDBJ databases">
        <authorList>
            <consortium name="Lawrence Berkeley National Laboratory"/>
            <person name="Haridas S."/>
            <person name="Hensen N."/>
            <person name="Bonometti L."/>
            <person name="Westerberg I."/>
            <person name="Brannstrom I.O."/>
            <person name="Guillou S."/>
            <person name="Cros-Aarteil S."/>
            <person name="Calhoun S."/>
            <person name="Kuo A."/>
            <person name="Mondo S."/>
            <person name="Pangilinan J."/>
            <person name="Riley R."/>
            <person name="Labutti K."/>
            <person name="Andreopoulos B."/>
            <person name="Lipzen A."/>
            <person name="Chen C."/>
            <person name="Yanf M."/>
            <person name="Daum C."/>
            <person name="Ng V."/>
            <person name="Clum A."/>
            <person name="Steindorff A."/>
            <person name="Ohm R."/>
            <person name="Martin F."/>
            <person name="Silar P."/>
            <person name="Natvig D."/>
            <person name="Lalanne C."/>
            <person name="Gautier V."/>
            <person name="Ament-Velasquez S.L."/>
            <person name="Kruys A."/>
            <person name="Hutchinson M.I."/>
            <person name="Powell A.J."/>
            <person name="Barry K."/>
            <person name="Miller A.N."/>
            <person name="Grigoriev I.V."/>
            <person name="Debuchy R."/>
            <person name="Gladieux P."/>
            <person name="Thoren M.H."/>
            <person name="Johannesson H."/>
        </authorList>
    </citation>
    <scope>NUCLEOTIDE SEQUENCE</scope>
    <source>
        <strain evidence="2">CBS 560.94</strain>
    </source>
</reference>
<dbReference type="SUPFAM" id="SSF53474">
    <property type="entry name" value="alpha/beta-Hydrolases"/>
    <property type="match status" value="1"/>
</dbReference>
<dbReference type="InterPro" id="IPR002925">
    <property type="entry name" value="Dienelactn_hydro"/>
</dbReference>
<dbReference type="AlphaFoldDB" id="A0AAE0MU20"/>
<dbReference type="GO" id="GO:0016787">
    <property type="term" value="F:hydrolase activity"/>
    <property type="evidence" value="ECO:0007669"/>
    <property type="project" value="UniProtKB-KW"/>
</dbReference>
<dbReference type="Pfam" id="PF01738">
    <property type="entry name" value="DLH"/>
    <property type="match status" value="1"/>
</dbReference>
<organism evidence="2 3">
    <name type="scientific">Neurospora tetraspora</name>
    <dbReference type="NCBI Taxonomy" id="94610"/>
    <lineage>
        <taxon>Eukaryota</taxon>
        <taxon>Fungi</taxon>
        <taxon>Dikarya</taxon>
        <taxon>Ascomycota</taxon>
        <taxon>Pezizomycotina</taxon>
        <taxon>Sordariomycetes</taxon>
        <taxon>Sordariomycetidae</taxon>
        <taxon>Sordariales</taxon>
        <taxon>Sordariaceae</taxon>
        <taxon>Neurospora</taxon>
    </lineage>
</organism>
<dbReference type="Proteomes" id="UP001278500">
    <property type="component" value="Unassembled WGS sequence"/>
</dbReference>
<gene>
    <name evidence="2" type="ORF">B0H65DRAFT_420271</name>
</gene>
<dbReference type="GeneID" id="87861420"/>
<dbReference type="PANTHER" id="PTHR17630">
    <property type="entry name" value="DIENELACTONE HYDROLASE"/>
    <property type="match status" value="1"/>
</dbReference>
<evidence type="ECO:0000313" key="3">
    <source>
        <dbReference type="Proteomes" id="UP001278500"/>
    </source>
</evidence>
<dbReference type="EMBL" id="JAUEPP010000002">
    <property type="protein sequence ID" value="KAK3351083.1"/>
    <property type="molecule type" value="Genomic_DNA"/>
</dbReference>
<name>A0AAE0MU20_9PEZI</name>
<dbReference type="Gene3D" id="3.40.50.1820">
    <property type="entry name" value="alpha/beta hydrolase"/>
    <property type="match status" value="1"/>
</dbReference>
<evidence type="ECO:0000313" key="2">
    <source>
        <dbReference type="EMBL" id="KAK3351083.1"/>
    </source>
</evidence>
<dbReference type="PANTHER" id="PTHR17630:SF55">
    <property type="entry name" value="DIENELACTONE HYDROLASE FAMILY PROTEIN (AFU_ORTHOLOGUE AFUA_1G01900)"/>
    <property type="match status" value="1"/>
</dbReference>
<reference evidence="2" key="1">
    <citation type="journal article" date="2023" name="Mol. Phylogenet. Evol.">
        <title>Genome-scale phylogeny and comparative genomics of the fungal order Sordariales.</title>
        <authorList>
            <person name="Hensen N."/>
            <person name="Bonometti L."/>
            <person name="Westerberg I."/>
            <person name="Brannstrom I.O."/>
            <person name="Guillou S."/>
            <person name="Cros-Aarteil S."/>
            <person name="Calhoun S."/>
            <person name="Haridas S."/>
            <person name="Kuo A."/>
            <person name="Mondo S."/>
            <person name="Pangilinan J."/>
            <person name="Riley R."/>
            <person name="LaButti K."/>
            <person name="Andreopoulos B."/>
            <person name="Lipzen A."/>
            <person name="Chen C."/>
            <person name="Yan M."/>
            <person name="Daum C."/>
            <person name="Ng V."/>
            <person name="Clum A."/>
            <person name="Steindorff A."/>
            <person name="Ohm R.A."/>
            <person name="Martin F."/>
            <person name="Silar P."/>
            <person name="Natvig D.O."/>
            <person name="Lalanne C."/>
            <person name="Gautier V."/>
            <person name="Ament-Velasquez S.L."/>
            <person name="Kruys A."/>
            <person name="Hutchinson M.I."/>
            <person name="Powell A.J."/>
            <person name="Barry K."/>
            <person name="Miller A.N."/>
            <person name="Grigoriev I.V."/>
            <person name="Debuchy R."/>
            <person name="Gladieux P."/>
            <person name="Hiltunen Thoren M."/>
            <person name="Johannesson H."/>
        </authorList>
    </citation>
    <scope>NUCLEOTIDE SEQUENCE</scope>
    <source>
        <strain evidence="2">CBS 560.94</strain>
    </source>
</reference>
<dbReference type="RefSeq" id="XP_062684378.1">
    <property type="nucleotide sequence ID" value="XM_062824266.1"/>
</dbReference>
<sequence>MSSSSSSSSAQPALPSGISPCCLTGFRWSGTPQRTVLPSPLPGTTNAVYKTGTNPRVAILFIHDVFGWIFPNAPCCLTGFRWSGTPQRTVLPSPLPGTTNAVYKTGTNPRVAILFIHDVFGWIFPNVRLLADHYAAEANATVFVPDFFDGFVCPPELLIEERWAEVDLKRFAKENAREVREPEIFAFARALKSAEGGGFEKLGAVGYCYGGWAVFRLAAAEHESEGSEGKGKKLVDAVTAGHPTYLTKGDIEGVSKNVPVQVLAPEFDPAYPAELKTHTFATLQKLGVPFEYSHFPGVHHACFIRGDERKEGEREAMVRGKNVAVAWMK</sequence>
<keyword evidence="3" id="KW-1185">Reference proteome</keyword>
<dbReference type="InterPro" id="IPR029058">
    <property type="entry name" value="AB_hydrolase_fold"/>
</dbReference>